<dbReference type="OMA" id="QAIFRYP"/>
<dbReference type="EMBL" id="CAJJDM010000050">
    <property type="protein sequence ID" value="CAD8073115.1"/>
    <property type="molecule type" value="Genomic_DNA"/>
</dbReference>
<feature type="chain" id="PRO_5035807872" evidence="2">
    <location>
        <begin position="21"/>
        <end position="625"/>
    </location>
</feature>
<organism evidence="3 4">
    <name type="scientific">Paramecium primaurelia</name>
    <dbReference type="NCBI Taxonomy" id="5886"/>
    <lineage>
        <taxon>Eukaryota</taxon>
        <taxon>Sar</taxon>
        <taxon>Alveolata</taxon>
        <taxon>Ciliophora</taxon>
        <taxon>Intramacronucleata</taxon>
        <taxon>Oligohymenophorea</taxon>
        <taxon>Peniculida</taxon>
        <taxon>Parameciidae</taxon>
        <taxon>Paramecium</taxon>
    </lineage>
</organism>
<dbReference type="AlphaFoldDB" id="A0A8S1M5Z9"/>
<comment type="caution">
    <text evidence="3">The sequence shown here is derived from an EMBL/GenBank/DDBJ whole genome shotgun (WGS) entry which is preliminary data.</text>
</comment>
<protein>
    <submittedName>
        <fullName evidence="3">Uncharacterized protein</fullName>
    </submittedName>
</protein>
<feature type="compositionally biased region" description="Basic and acidic residues" evidence="1">
    <location>
        <begin position="241"/>
        <end position="257"/>
    </location>
</feature>
<reference evidence="3" key="1">
    <citation type="submission" date="2021-01" db="EMBL/GenBank/DDBJ databases">
        <authorList>
            <consortium name="Genoscope - CEA"/>
            <person name="William W."/>
        </authorList>
    </citation>
    <scope>NUCLEOTIDE SEQUENCE</scope>
</reference>
<keyword evidence="4" id="KW-1185">Reference proteome</keyword>
<keyword evidence="2" id="KW-0732">Signal</keyword>
<evidence type="ECO:0000256" key="2">
    <source>
        <dbReference type="SAM" id="SignalP"/>
    </source>
</evidence>
<evidence type="ECO:0000313" key="3">
    <source>
        <dbReference type="EMBL" id="CAD8073115.1"/>
    </source>
</evidence>
<feature type="region of interest" description="Disordered" evidence="1">
    <location>
        <begin position="271"/>
        <end position="295"/>
    </location>
</feature>
<gene>
    <name evidence="3" type="ORF">PPRIM_AZ9-3.1.T0500215</name>
</gene>
<feature type="region of interest" description="Disordered" evidence="1">
    <location>
        <begin position="241"/>
        <end position="260"/>
    </location>
</feature>
<name>A0A8S1M5Z9_PARPR</name>
<dbReference type="Proteomes" id="UP000688137">
    <property type="component" value="Unassembled WGS sequence"/>
</dbReference>
<accession>A0A8S1M5Z9</accession>
<evidence type="ECO:0000256" key="1">
    <source>
        <dbReference type="SAM" id="MobiDB-lite"/>
    </source>
</evidence>
<evidence type="ECO:0000313" key="4">
    <source>
        <dbReference type="Proteomes" id="UP000688137"/>
    </source>
</evidence>
<proteinExistence type="predicted"/>
<feature type="signal peptide" evidence="2">
    <location>
        <begin position="1"/>
        <end position="20"/>
    </location>
</feature>
<sequence>MKTFIIITLIFICLSQNANVTRELEIGVIQFEEAKGSQIYNQLVRFDTPFVKIPQVALALVEHTSTTALFAKVKNITQHDFIIQFFSAVTLNATYRYLATTDEEVYINCSNFRATQQAIFRYPQFQQKVEAIAFLVGYHHNGFVNISIDQNINIAKLSINTNDIQQTAIGMCLIVGNNLKLDDDADIPKFSGRVSSQGQIRSLSFITSIFKILFIEVQQNSEQTKQKIGETLTDLNTFFDKDQYKKEEEPSKNREQLTENPIIEQLNQLDEQEVQESQSEEEFQEFQEEINDDDIIEELSDDNLSEEEDDDDDEYFWSQKDKQQQQSSVDFELQLTLLQDVLKKKPQIQQQTIKEIINKVPINQKEQKQKNIVKKQKESVQNNISKSANEQNSKIKENLKYKETQFLNNEEIDMQLQQKESHVRSLKKALKLADTVKEKELEIIFPQIENQKEQSQDQQVNEVKIDNKIQEDPELFKQTGYQSPLIDDIPKIDEIIQVKQKEKKITQKLDGYMQSFSQDTYTQKVQKKKEETQIQNNQTKDKEIKEQEQVQLIQLKGQSHSTKVVYEASEDSLRKFEEDFERRKQEKMKEIKQQLIPENKPTKVKFLSLAQEDEQLRSYKDFFYN</sequence>